<dbReference type="Pfam" id="PF00300">
    <property type="entry name" value="His_Phos_1"/>
    <property type="match status" value="1"/>
</dbReference>
<evidence type="ECO:0000313" key="3">
    <source>
        <dbReference type="Proteomes" id="UP000054770"/>
    </source>
</evidence>
<proteinExistence type="predicted"/>
<sequence>MDLILIRHPAVAIDAGICYGQTDVPLAGDVDESARGLLQRMRVLKVPECVEAWHTSPLQRCFLFARALGDPHADARLKEIDFGRWEGHAWDGIDRALLDAWADDLEHARAHGGESLAQFRQRVMHWFDDTCARSNTSVHVVTHAGVIRVLTARLLDAKQASVLQWPLDHGAIVWLKRVRDEWLLVRWNA</sequence>
<keyword evidence="3" id="KW-1185">Reference proteome</keyword>
<dbReference type="InterPro" id="IPR017578">
    <property type="entry name" value="Ribazole_CobC"/>
</dbReference>
<dbReference type="NCBIfam" id="TIGR03162">
    <property type="entry name" value="ribazole_cobC"/>
    <property type="match status" value="1"/>
</dbReference>
<dbReference type="InterPro" id="IPR050275">
    <property type="entry name" value="PGM_Phosphatase"/>
</dbReference>
<organism evidence="2 3">
    <name type="scientific">Caballeronia choica</name>
    <dbReference type="NCBI Taxonomy" id="326476"/>
    <lineage>
        <taxon>Bacteria</taxon>
        <taxon>Pseudomonadati</taxon>
        <taxon>Pseudomonadota</taxon>
        <taxon>Betaproteobacteria</taxon>
        <taxon>Burkholderiales</taxon>
        <taxon>Burkholderiaceae</taxon>
        <taxon>Caballeronia</taxon>
    </lineage>
</organism>
<dbReference type="InterPro" id="IPR013078">
    <property type="entry name" value="His_Pase_superF_clade-1"/>
</dbReference>
<dbReference type="Proteomes" id="UP000054770">
    <property type="component" value="Unassembled WGS sequence"/>
</dbReference>
<dbReference type="InterPro" id="IPR029033">
    <property type="entry name" value="His_PPase_superfam"/>
</dbReference>
<evidence type="ECO:0000256" key="1">
    <source>
        <dbReference type="NCBIfam" id="TIGR03162"/>
    </source>
</evidence>
<dbReference type="PANTHER" id="PTHR48100:SF1">
    <property type="entry name" value="HISTIDINE PHOSPHATASE FAMILY PROTEIN-RELATED"/>
    <property type="match status" value="1"/>
</dbReference>
<dbReference type="Gene3D" id="3.40.50.1240">
    <property type="entry name" value="Phosphoglycerate mutase-like"/>
    <property type="match status" value="1"/>
</dbReference>
<dbReference type="AlphaFoldDB" id="A0A158H0T2"/>
<protein>
    <recommendedName>
        <fullName evidence="1">Alpha-ribazole phosphatase</fullName>
        <ecNumber evidence="1">3.1.3.73</ecNumber>
    </recommendedName>
</protein>
<dbReference type="GO" id="GO:0005737">
    <property type="term" value="C:cytoplasm"/>
    <property type="evidence" value="ECO:0007669"/>
    <property type="project" value="TreeGrafter"/>
</dbReference>
<dbReference type="CDD" id="cd07067">
    <property type="entry name" value="HP_PGM_like"/>
    <property type="match status" value="1"/>
</dbReference>
<gene>
    <name evidence="2" type="ORF">AWB68_01648</name>
</gene>
<evidence type="ECO:0000313" key="2">
    <source>
        <dbReference type="EMBL" id="SAL37936.1"/>
    </source>
</evidence>
<dbReference type="OrthoDB" id="5296884at2"/>
<dbReference type="GO" id="GO:0043755">
    <property type="term" value="F:alpha-ribazole phosphatase activity"/>
    <property type="evidence" value="ECO:0007669"/>
    <property type="project" value="UniProtKB-UniRule"/>
</dbReference>
<dbReference type="SMART" id="SM00855">
    <property type="entry name" value="PGAM"/>
    <property type="match status" value="1"/>
</dbReference>
<accession>A0A158H0T2</accession>
<dbReference type="GO" id="GO:0009236">
    <property type="term" value="P:cobalamin biosynthetic process"/>
    <property type="evidence" value="ECO:0007669"/>
    <property type="project" value="UniProtKB-UniRule"/>
</dbReference>
<dbReference type="PANTHER" id="PTHR48100">
    <property type="entry name" value="BROAD-SPECIFICITY PHOSPHATASE YOR283W-RELATED"/>
    <property type="match status" value="1"/>
</dbReference>
<reference evidence="2" key="1">
    <citation type="submission" date="2016-01" db="EMBL/GenBank/DDBJ databases">
        <authorList>
            <person name="Peeters C."/>
        </authorList>
    </citation>
    <scope>NUCLEOTIDE SEQUENCE [LARGE SCALE GENOMIC DNA]</scope>
    <source>
        <strain evidence="2">LMG 22940</strain>
    </source>
</reference>
<name>A0A158H0T2_9BURK</name>
<dbReference type="SUPFAM" id="SSF53254">
    <property type="entry name" value="Phosphoglycerate mutase-like"/>
    <property type="match status" value="1"/>
</dbReference>
<comment type="caution">
    <text evidence="2">The sequence shown here is derived from an EMBL/GenBank/DDBJ whole genome shotgun (WGS) entry which is preliminary data.</text>
</comment>
<dbReference type="EMBL" id="FCON02000013">
    <property type="protein sequence ID" value="SAL37936.1"/>
    <property type="molecule type" value="Genomic_DNA"/>
</dbReference>
<dbReference type="EC" id="3.1.3.73" evidence="1"/>
<dbReference type="RefSeq" id="WP_087643862.1">
    <property type="nucleotide sequence ID" value="NZ_FCON02000013.1"/>
</dbReference>